<dbReference type="PANTHER" id="PTHR33778">
    <property type="entry name" value="PROTEIN MGTC"/>
    <property type="match status" value="1"/>
</dbReference>
<dbReference type="InterPro" id="IPR003416">
    <property type="entry name" value="MgtC/SapB/SrpB/YhiD_fam"/>
</dbReference>
<keyword evidence="4 7" id="KW-0812">Transmembrane</keyword>
<comment type="subcellular location">
    <subcellularLocation>
        <location evidence="1">Cell membrane</location>
        <topology evidence="1">Multi-pass membrane protein</topology>
    </subcellularLocation>
</comment>
<reference evidence="9 10" key="1">
    <citation type="submission" date="2023-06" db="EMBL/GenBank/DDBJ databases">
        <title>Whole genome sequence of Oscillatoria calcuttensis NRMC-F 0142.</title>
        <authorList>
            <person name="Shakena Fathima T."/>
            <person name="Muralitharan G."/>
            <person name="Thajuddin N."/>
        </authorList>
    </citation>
    <scope>NUCLEOTIDE SEQUENCE [LARGE SCALE GENOMIC DNA]</scope>
    <source>
        <strain evidence="9 10">NRMC-F 0142</strain>
    </source>
</reference>
<accession>A0ABT7LWI8</accession>
<feature type="domain" description="MgtC/SapB/SrpB/YhiD N-terminal" evidence="8">
    <location>
        <begin position="21"/>
        <end position="152"/>
    </location>
</feature>
<protein>
    <submittedName>
        <fullName evidence="9">MgtC/SapB family protein</fullName>
    </submittedName>
</protein>
<dbReference type="RefSeq" id="WP_285964313.1">
    <property type="nucleotide sequence ID" value="NZ_JASVEJ010000010.1"/>
</dbReference>
<evidence type="ECO:0000259" key="8">
    <source>
        <dbReference type="Pfam" id="PF02308"/>
    </source>
</evidence>
<organism evidence="9 10">
    <name type="scientific">Geitlerinema calcuttense NRMC-F 0142</name>
    <dbReference type="NCBI Taxonomy" id="2922238"/>
    <lineage>
        <taxon>Bacteria</taxon>
        <taxon>Bacillati</taxon>
        <taxon>Cyanobacteriota</taxon>
        <taxon>Cyanophyceae</taxon>
        <taxon>Geitlerinematales</taxon>
        <taxon>Geitlerinemataceae</taxon>
        <taxon>Geitlerinema</taxon>
    </lineage>
</organism>
<keyword evidence="10" id="KW-1185">Reference proteome</keyword>
<dbReference type="EMBL" id="JASVEJ010000010">
    <property type="protein sequence ID" value="MDL5056376.1"/>
    <property type="molecule type" value="Genomic_DNA"/>
</dbReference>
<sequence length="154" mass="16205">MAGIEPYTFSLNDWLQTFLRLGIAVLVGTVIGLEREIKHKPAGLRTHILVSLGSALFVLTSIQIGDALRSGDALSRIIQGIAAGVGFIGGGEILRESKPDSEGMRVRGLTSAAAIWISAALGVAAGCGLWQLSLTAAAIAFIVLKLFKKLETFT</sequence>
<evidence type="ECO:0000256" key="6">
    <source>
        <dbReference type="ARBA" id="ARBA00023136"/>
    </source>
</evidence>
<dbReference type="Pfam" id="PF02308">
    <property type="entry name" value="MgtC"/>
    <property type="match status" value="1"/>
</dbReference>
<feature type="transmembrane region" description="Helical" evidence="7">
    <location>
        <begin position="46"/>
        <end position="65"/>
    </location>
</feature>
<keyword evidence="6 7" id="KW-0472">Membrane</keyword>
<evidence type="ECO:0000256" key="3">
    <source>
        <dbReference type="ARBA" id="ARBA00022475"/>
    </source>
</evidence>
<dbReference type="PRINTS" id="PR01837">
    <property type="entry name" value="MGTCSAPBPROT"/>
</dbReference>
<evidence type="ECO:0000256" key="1">
    <source>
        <dbReference type="ARBA" id="ARBA00004651"/>
    </source>
</evidence>
<dbReference type="PANTHER" id="PTHR33778:SF1">
    <property type="entry name" value="MAGNESIUM TRANSPORTER YHID-RELATED"/>
    <property type="match status" value="1"/>
</dbReference>
<feature type="transmembrane region" description="Helical" evidence="7">
    <location>
        <begin position="14"/>
        <end position="34"/>
    </location>
</feature>
<feature type="transmembrane region" description="Helical" evidence="7">
    <location>
        <begin position="129"/>
        <end position="147"/>
    </location>
</feature>
<evidence type="ECO:0000256" key="2">
    <source>
        <dbReference type="ARBA" id="ARBA00009298"/>
    </source>
</evidence>
<evidence type="ECO:0000313" key="9">
    <source>
        <dbReference type="EMBL" id="MDL5056376.1"/>
    </source>
</evidence>
<proteinExistence type="inferred from homology"/>
<name>A0ABT7LWI8_9CYAN</name>
<evidence type="ECO:0000256" key="5">
    <source>
        <dbReference type="ARBA" id="ARBA00022989"/>
    </source>
</evidence>
<gene>
    <name evidence="9" type="ORF">QQ055_02685</name>
</gene>
<comment type="caution">
    <text evidence="9">The sequence shown here is derived from an EMBL/GenBank/DDBJ whole genome shotgun (WGS) entry which is preliminary data.</text>
</comment>
<evidence type="ECO:0000313" key="10">
    <source>
        <dbReference type="Proteomes" id="UP001230986"/>
    </source>
</evidence>
<dbReference type="Proteomes" id="UP001230986">
    <property type="component" value="Unassembled WGS sequence"/>
</dbReference>
<dbReference type="InterPro" id="IPR049177">
    <property type="entry name" value="MgtC_SapB_SrpB_YhiD_N"/>
</dbReference>
<evidence type="ECO:0000256" key="7">
    <source>
        <dbReference type="SAM" id="Phobius"/>
    </source>
</evidence>
<keyword evidence="3" id="KW-1003">Cell membrane</keyword>
<evidence type="ECO:0000256" key="4">
    <source>
        <dbReference type="ARBA" id="ARBA00022692"/>
    </source>
</evidence>
<keyword evidence="5 7" id="KW-1133">Transmembrane helix</keyword>
<comment type="similarity">
    <text evidence="2">Belongs to the MgtC/SapB family.</text>
</comment>